<feature type="compositionally biased region" description="Acidic residues" evidence="1">
    <location>
        <begin position="61"/>
        <end position="82"/>
    </location>
</feature>
<comment type="caution">
    <text evidence="2">The sequence shown here is derived from an EMBL/GenBank/DDBJ whole genome shotgun (WGS) entry which is preliminary data.</text>
</comment>
<gene>
    <name evidence="2" type="ORF">RFULGI_LOCUS18100</name>
</gene>
<keyword evidence="3" id="KW-1185">Reference proteome</keyword>
<feature type="compositionally biased region" description="Polar residues" evidence="1">
    <location>
        <begin position="51"/>
        <end position="60"/>
    </location>
</feature>
<dbReference type="Proteomes" id="UP000789396">
    <property type="component" value="Unassembled WGS sequence"/>
</dbReference>
<evidence type="ECO:0000256" key="1">
    <source>
        <dbReference type="SAM" id="MobiDB-lite"/>
    </source>
</evidence>
<evidence type="ECO:0000313" key="2">
    <source>
        <dbReference type="EMBL" id="CAG8804694.1"/>
    </source>
</evidence>
<protein>
    <submittedName>
        <fullName evidence="2">9972_t:CDS:1</fullName>
    </submittedName>
</protein>
<feature type="region of interest" description="Disordered" evidence="1">
    <location>
        <begin position="38"/>
        <end position="82"/>
    </location>
</feature>
<proteinExistence type="predicted"/>
<dbReference type="AlphaFoldDB" id="A0A9N9PA20"/>
<dbReference type="EMBL" id="CAJVPZ010076496">
    <property type="protein sequence ID" value="CAG8804694.1"/>
    <property type="molecule type" value="Genomic_DNA"/>
</dbReference>
<accession>A0A9N9PA20</accession>
<organism evidence="2 3">
    <name type="scientific">Racocetra fulgida</name>
    <dbReference type="NCBI Taxonomy" id="60492"/>
    <lineage>
        <taxon>Eukaryota</taxon>
        <taxon>Fungi</taxon>
        <taxon>Fungi incertae sedis</taxon>
        <taxon>Mucoromycota</taxon>
        <taxon>Glomeromycotina</taxon>
        <taxon>Glomeromycetes</taxon>
        <taxon>Diversisporales</taxon>
        <taxon>Gigasporaceae</taxon>
        <taxon>Racocetra</taxon>
    </lineage>
</organism>
<reference evidence="2" key="1">
    <citation type="submission" date="2021-06" db="EMBL/GenBank/DDBJ databases">
        <authorList>
            <person name="Kallberg Y."/>
            <person name="Tangrot J."/>
            <person name="Rosling A."/>
        </authorList>
    </citation>
    <scope>NUCLEOTIDE SEQUENCE</scope>
    <source>
        <strain evidence="2">IN212</strain>
    </source>
</reference>
<feature type="non-terminal residue" evidence="2">
    <location>
        <position position="1"/>
    </location>
</feature>
<name>A0A9N9PA20_9GLOM</name>
<feature type="non-terminal residue" evidence="2">
    <location>
        <position position="82"/>
    </location>
</feature>
<evidence type="ECO:0000313" key="3">
    <source>
        <dbReference type="Proteomes" id="UP000789396"/>
    </source>
</evidence>
<sequence>ANEEYVESTICIPSDFPLVFVDDPIPDENSAQEIESSLDVEDGTIDGQGAKVSQNNNNLIEESEVNNDPQPDSDSDNEINEQ</sequence>